<proteinExistence type="inferred from homology"/>
<dbReference type="Gene3D" id="3.30.750.44">
    <property type="match status" value="1"/>
</dbReference>
<dbReference type="GO" id="GO:0004175">
    <property type="term" value="F:endopeptidase activity"/>
    <property type="evidence" value="ECO:0007669"/>
    <property type="project" value="TreeGrafter"/>
</dbReference>
<dbReference type="NCBIfam" id="TIGR00225">
    <property type="entry name" value="prc"/>
    <property type="match status" value="1"/>
</dbReference>
<dbReference type="SUPFAM" id="SSF52096">
    <property type="entry name" value="ClpP/crotonase"/>
    <property type="match status" value="1"/>
</dbReference>
<dbReference type="SMART" id="SM00228">
    <property type="entry name" value="PDZ"/>
    <property type="match status" value="1"/>
</dbReference>
<gene>
    <name evidence="7" type="ORF">JL102_23195</name>
</gene>
<keyword evidence="3 5" id="KW-0378">Hydrolase</keyword>
<evidence type="ECO:0000256" key="1">
    <source>
        <dbReference type="ARBA" id="ARBA00009179"/>
    </source>
</evidence>
<dbReference type="CDD" id="cd07560">
    <property type="entry name" value="Peptidase_S41_CPP"/>
    <property type="match status" value="1"/>
</dbReference>
<dbReference type="InterPro" id="IPR041489">
    <property type="entry name" value="PDZ_6"/>
</dbReference>
<dbReference type="GO" id="GO:0008236">
    <property type="term" value="F:serine-type peptidase activity"/>
    <property type="evidence" value="ECO:0007669"/>
    <property type="project" value="UniProtKB-KW"/>
</dbReference>
<evidence type="ECO:0000256" key="3">
    <source>
        <dbReference type="ARBA" id="ARBA00022801"/>
    </source>
</evidence>
<dbReference type="AlphaFoldDB" id="A0A937FBQ5"/>
<organism evidence="7 8">
    <name type="scientific">Fulvivirga sediminis</name>
    <dbReference type="NCBI Taxonomy" id="2803949"/>
    <lineage>
        <taxon>Bacteria</taxon>
        <taxon>Pseudomonadati</taxon>
        <taxon>Bacteroidota</taxon>
        <taxon>Cytophagia</taxon>
        <taxon>Cytophagales</taxon>
        <taxon>Fulvivirgaceae</taxon>
        <taxon>Fulvivirga</taxon>
    </lineage>
</organism>
<dbReference type="CDD" id="cd06782">
    <property type="entry name" value="cpPDZ_CPP-like"/>
    <property type="match status" value="1"/>
</dbReference>
<dbReference type="GO" id="GO:0030288">
    <property type="term" value="C:outer membrane-bounded periplasmic space"/>
    <property type="evidence" value="ECO:0007669"/>
    <property type="project" value="TreeGrafter"/>
</dbReference>
<sequence length="552" mass="61697">MMKRLLKAKILIPSLALITLVSFVAPTERYFEIARNLDIFATLFKEVNAYYVDELDPDKMIETGIDAMLGSLDPYTSYIPEDEIENFRTMTTGQYAGIGAMIGKVGDKTVITMPYEGFPAYKSGLRIGDELININGHDVEGKSVSDVSLLLKGQAKTDVDVTVKRYGKQMPIDFHIKREKITVDNVRYVGLVADGVGYIKLEDFTTEAGKEVAVAVENLKEKGAKSVILDLRGNPGGLLSEAVNVSNVFIDKHKEVVSTKGKVTEWNKTYKTLNSPVDTKIPLVVLTNGGSASAAEIVSGVIQDYDRGILIGTRTFGKGLVQTTRPLSYNAQLKVTTAKYYIPSGRCIQALDYAHRNEDGSVNKIADSLKTEFKTTSGRVVYDGQGLDPDIKIDHEYYAPITMSLVTKGLIFNYATKYAAEHSAPANAKKFQLSDEEYNEFKKWLADKSYDYTTKVEKEIDALEESSKQEKYYEDIHKQLMDLKTKVKHNKEQDLETFKDEITQAVEVEIAARFFYQKGEIEASFRNDEDIQKGISVLTDSEKYKTILEGSN</sequence>
<dbReference type="SUPFAM" id="SSF50156">
    <property type="entry name" value="PDZ domain-like"/>
    <property type="match status" value="1"/>
</dbReference>
<dbReference type="InterPro" id="IPR005151">
    <property type="entry name" value="Tail-specific_protease"/>
</dbReference>
<name>A0A937FBQ5_9BACT</name>
<evidence type="ECO:0000256" key="2">
    <source>
        <dbReference type="ARBA" id="ARBA00022670"/>
    </source>
</evidence>
<comment type="similarity">
    <text evidence="1 5">Belongs to the peptidase S41A family.</text>
</comment>
<dbReference type="PANTHER" id="PTHR32060:SF30">
    <property type="entry name" value="CARBOXY-TERMINAL PROCESSING PROTEASE CTPA"/>
    <property type="match status" value="1"/>
</dbReference>
<evidence type="ECO:0000259" key="6">
    <source>
        <dbReference type="PROSITE" id="PS50106"/>
    </source>
</evidence>
<evidence type="ECO:0000256" key="5">
    <source>
        <dbReference type="RuleBase" id="RU004404"/>
    </source>
</evidence>
<dbReference type="GO" id="GO:0007165">
    <property type="term" value="P:signal transduction"/>
    <property type="evidence" value="ECO:0007669"/>
    <property type="project" value="TreeGrafter"/>
</dbReference>
<keyword evidence="8" id="KW-1185">Reference proteome</keyword>
<dbReference type="GO" id="GO:0006508">
    <property type="term" value="P:proteolysis"/>
    <property type="evidence" value="ECO:0007669"/>
    <property type="project" value="UniProtKB-KW"/>
</dbReference>
<evidence type="ECO:0000313" key="8">
    <source>
        <dbReference type="Proteomes" id="UP000659388"/>
    </source>
</evidence>
<comment type="caution">
    <text evidence="7">The sequence shown here is derived from an EMBL/GenBank/DDBJ whole genome shotgun (WGS) entry which is preliminary data.</text>
</comment>
<dbReference type="InterPro" id="IPR004447">
    <property type="entry name" value="Peptidase_S41A"/>
</dbReference>
<keyword evidence="4 5" id="KW-0720">Serine protease</keyword>
<dbReference type="InterPro" id="IPR036034">
    <property type="entry name" value="PDZ_sf"/>
</dbReference>
<dbReference type="SMART" id="SM00245">
    <property type="entry name" value="TSPc"/>
    <property type="match status" value="1"/>
</dbReference>
<dbReference type="EMBL" id="JAESIY010000027">
    <property type="protein sequence ID" value="MBL3659071.1"/>
    <property type="molecule type" value="Genomic_DNA"/>
</dbReference>
<dbReference type="Proteomes" id="UP000659388">
    <property type="component" value="Unassembled WGS sequence"/>
</dbReference>
<evidence type="ECO:0000256" key="4">
    <source>
        <dbReference type="ARBA" id="ARBA00022825"/>
    </source>
</evidence>
<dbReference type="PROSITE" id="PS50106">
    <property type="entry name" value="PDZ"/>
    <property type="match status" value="1"/>
</dbReference>
<dbReference type="Gene3D" id="3.90.226.10">
    <property type="entry name" value="2-enoyl-CoA Hydratase, Chain A, domain 1"/>
    <property type="match status" value="1"/>
</dbReference>
<dbReference type="InterPro" id="IPR001478">
    <property type="entry name" value="PDZ"/>
</dbReference>
<dbReference type="RefSeq" id="WP_202246865.1">
    <property type="nucleotide sequence ID" value="NZ_JAESIY010000027.1"/>
</dbReference>
<keyword evidence="2 5" id="KW-0645">Protease</keyword>
<accession>A0A937FBQ5</accession>
<dbReference type="PANTHER" id="PTHR32060">
    <property type="entry name" value="TAIL-SPECIFIC PROTEASE"/>
    <property type="match status" value="1"/>
</dbReference>
<dbReference type="Pfam" id="PF17820">
    <property type="entry name" value="PDZ_6"/>
    <property type="match status" value="1"/>
</dbReference>
<reference evidence="7" key="1">
    <citation type="submission" date="2021-01" db="EMBL/GenBank/DDBJ databases">
        <title>Fulvivirga kasyanovii gen. nov., sp nov., a novel member of the phylum Bacteroidetes isolated from seawater in a mussel farm.</title>
        <authorList>
            <person name="Zhao L.-H."/>
            <person name="Wang Z.-J."/>
        </authorList>
    </citation>
    <scope>NUCLEOTIDE SEQUENCE</scope>
    <source>
        <strain evidence="7">2943</strain>
    </source>
</reference>
<protein>
    <submittedName>
        <fullName evidence="7">S41 family peptidase</fullName>
    </submittedName>
</protein>
<dbReference type="Pfam" id="PF03572">
    <property type="entry name" value="Peptidase_S41"/>
    <property type="match status" value="1"/>
</dbReference>
<feature type="domain" description="PDZ" evidence="6">
    <location>
        <begin position="84"/>
        <end position="152"/>
    </location>
</feature>
<evidence type="ECO:0000313" key="7">
    <source>
        <dbReference type="EMBL" id="MBL3659071.1"/>
    </source>
</evidence>
<dbReference type="InterPro" id="IPR029045">
    <property type="entry name" value="ClpP/crotonase-like_dom_sf"/>
</dbReference>
<dbReference type="Gene3D" id="2.30.42.10">
    <property type="match status" value="1"/>
</dbReference>